<reference evidence="5 6" key="1">
    <citation type="submission" date="2018-11" db="EMBL/GenBank/DDBJ databases">
        <title>Complete genome sequencing of the Actinobacteria Serinibacter sp. K3-2.</title>
        <authorList>
            <person name="Rakitin A.L."/>
            <person name="Beletsky A.V."/>
            <person name="Mardanov A.V."/>
            <person name="Ravin N.V."/>
            <person name="Gromova A.S."/>
            <person name="Filippova S.N."/>
            <person name="Gal'Chenko V.F."/>
        </authorList>
    </citation>
    <scope>NUCLEOTIDE SEQUENCE [LARGE SCALE GENOMIC DNA]</scope>
    <source>
        <strain evidence="5 6">K3-2</strain>
    </source>
</reference>
<dbReference type="InterPro" id="IPR000835">
    <property type="entry name" value="HTH_MarR-typ"/>
</dbReference>
<evidence type="ECO:0000259" key="4">
    <source>
        <dbReference type="PROSITE" id="PS50995"/>
    </source>
</evidence>
<proteinExistence type="predicted"/>
<accession>A0A4Z1E5L8</accession>
<keyword evidence="3" id="KW-0804">Transcription</keyword>
<dbReference type="Pfam" id="PF12802">
    <property type="entry name" value="MarR_2"/>
    <property type="match status" value="1"/>
</dbReference>
<evidence type="ECO:0000256" key="2">
    <source>
        <dbReference type="ARBA" id="ARBA00023125"/>
    </source>
</evidence>
<keyword evidence="6" id="KW-1185">Reference proteome</keyword>
<dbReference type="InterPro" id="IPR011991">
    <property type="entry name" value="ArsR-like_HTH"/>
</dbReference>
<dbReference type="PANTHER" id="PTHR33164">
    <property type="entry name" value="TRANSCRIPTIONAL REGULATOR, MARR FAMILY"/>
    <property type="match status" value="1"/>
</dbReference>
<dbReference type="EMBL" id="RHPJ01000001">
    <property type="protein sequence ID" value="TGO06032.1"/>
    <property type="molecule type" value="Genomic_DNA"/>
</dbReference>
<dbReference type="InterPro" id="IPR039422">
    <property type="entry name" value="MarR/SlyA-like"/>
</dbReference>
<gene>
    <name evidence="5" type="ORF">SERN_0224</name>
</gene>
<dbReference type="GO" id="GO:0003700">
    <property type="term" value="F:DNA-binding transcription factor activity"/>
    <property type="evidence" value="ECO:0007669"/>
    <property type="project" value="InterPro"/>
</dbReference>
<dbReference type="PANTHER" id="PTHR33164:SF104">
    <property type="entry name" value="TRANSCRIPTIONAL REGULATORY PROTEIN"/>
    <property type="match status" value="1"/>
</dbReference>
<comment type="caution">
    <text evidence="5">The sequence shown here is derived from an EMBL/GenBank/DDBJ whole genome shotgun (WGS) entry which is preliminary data.</text>
</comment>
<dbReference type="GO" id="GO:0003677">
    <property type="term" value="F:DNA binding"/>
    <property type="evidence" value="ECO:0007669"/>
    <property type="project" value="UniProtKB-KW"/>
</dbReference>
<dbReference type="CDD" id="cd00090">
    <property type="entry name" value="HTH_ARSR"/>
    <property type="match status" value="1"/>
</dbReference>
<keyword evidence="1" id="KW-0805">Transcription regulation</keyword>
<dbReference type="SMART" id="SM00347">
    <property type="entry name" value="HTH_MARR"/>
    <property type="match status" value="1"/>
</dbReference>
<name>A0A4Z1E5L8_9MICO</name>
<protein>
    <submittedName>
        <fullName evidence="5">Transcriptional regulator, MarR family</fullName>
    </submittedName>
</protein>
<dbReference type="InterPro" id="IPR036388">
    <property type="entry name" value="WH-like_DNA-bd_sf"/>
</dbReference>
<feature type="domain" description="HTH marR-type" evidence="4">
    <location>
        <begin position="23"/>
        <end position="158"/>
    </location>
</feature>
<evidence type="ECO:0000313" key="6">
    <source>
        <dbReference type="Proteomes" id="UP000297318"/>
    </source>
</evidence>
<keyword evidence="2" id="KW-0238">DNA-binding</keyword>
<dbReference type="SUPFAM" id="SSF46785">
    <property type="entry name" value="Winged helix' DNA-binding domain"/>
    <property type="match status" value="1"/>
</dbReference>
<evidence type="ECO:0000256" key="3">
    <source>
        <dbReference type="ARBA" id="ARBA00023163"/>
    </source>
</evidence>
<dbReference type="Gene3D" id="1.10.10.10">
    <property type="entry name" value="Winged helix-like DNA-binding domain superfamily/Winged helix DNA-binding domain"/>
    <property type="match status" value="1"/>
</dbReference>
<dbReference type="InterPro" id="IPR036390">
    <property type="entry name" value="WH_DNA-bd_sf"/>
</dbReference>
<dbReference type="GO" id="GO:0006950">
    <property type="term" value="P:response to stress"/>
    <property type="evidence" value="ECO:0007669"/>
    <property type="project" value="TreeGrafter"/>
</dbReference>
<sequence length="175" mass="19303">MEDHVDEIQREWRRERPDIDPAPQAVIGRLHRLGGLLMTELERVYAEHGFSQGEFDVLMTLRRAGEPYERTPGDLAARTMVTSGAVSKRVDRLERAGLVARRRSAQDGRGRVVALTPAGFAAADAAFTDHMTNEHRLVADLDPQDRADLARILSAWLVRVDPDGVAPGATPSDDA</sequence>
<dbReference type="PROSITE" id="PS50995">
    <property type="entry name" value="HTH_MARR_2"/>
    <property type="match status" value="1"/>
</dbReference>
<dbReference type="PROSITE" id="PS01117">
    <property type="entry name" value="HTH_MARR_1"/>
    <property type="match status" value="1"/>
</dbReference>
<dbReference type="InterPro" id="IPR023187">
    <property type="entry name" value="Tscrpt_reg_MarR-type_CS"/>
</dbReference>
<dbReference type="RefSeq" id="WP_199241468.1">
    <property type="nucleotide sequence ID" value="NZ_RHPJ01000001.1"/>
</dbReference>
<dbReference type="AlphaFoldDB" id="A0A4Z1E5L8"/>
<evidence type="ECO:0000313" key="5">
    <source>
        <dbReference type="EMBL" id="TGO06032.1"/>
    </source>
</evidence>
<organism evidence="5 6">
    <name type="scientific">Serinibacter arcticus</name>
    <dbReference type="NCBI Taxonomy" id="1655435"/>
    <lineage>
        <taxon>Bacteria</taxon>
        <taxon>Bacillati</taxon>
        <taxon>Actinomycetota</taxon>
        <taxon>Actinomycetes</taxon>
        <taxon>Micrococcales</taxon>
        <taxon>Beutenbergiaceae</taxon>
        <taxon>Serinibacter</taxon>
    </lineage>
</organism>
<dbReference type="Proteomes" id="UP000297318">
    <property type="component" value="Unassembled WGS sequence"/>
</dbReference>
<evidence type="ECO:0000256" key="1">
    <source>
        <dbReference type="ARBA" id="ARBA00023015"/>
    </source>
</evidence>